<evidence type="ECO:0008006" key="4">
    <source>
        <dbReference type="Google" id="ProtNLM"/>
    </source>
</evidence>
<reference evidence="3" key="1">
    <citation type="journal article" date="2019" name="Int. J. Syst. Evol. Microbiol.">
        <title>The Global Catalogue of Microorganisms (GCM) 10K type strain sequencing project: providing services to taxonomists for standard genome sequencing and annotation.</title>
        <authorList>
            <consortium name="The Broad Institute Genomics Platform"/>
            <consortium name="The Broad Institute Genome Sequencing Center for Infectious Disease"/>
            <person name="Wu L."/>
            <person name="Ma J."/>
        </authorList>
    </citation>
    <scope>NUCLEOTIDE SEQUENCE [LARGE SCALE GENOMIC DNA]</scope>
    <source>
        <strain evidence="3">CCM 8391</strain>
    </source>
</reference>
<organism evidence="2 3">
    <name type="scientific">Pseudonocardia hispaniensis</name>
    <dbReference type="NCBI Taxonomy" id="904933"/>
    <lineage>
        <taxon>Bacteria</taxon>
        <taxon>Bacillati</taxon>
        <taxon>Actinomycetota</taxon>
        <taxon>Actinomycetes</taxon>
        <taxon>Pseudonocardiales</taxon>
        <taxon>Pseudonocardiaceae</taxon>
        <taxon>Pseudonocardia</taxon>
    </lineage>
</organism>
<dbReference type="EMBL" id="JBHSQW010000034">
    <property type="protein sequence ID" value="MFC5995844.1"/>
    <property type="molecule type" value="Genomic_DNA"/>
</dbReference>
<protein>
    <recommendedName>
        <fullName evidence="4">Superfamily III holin-X</fullName>
    </recommendedName>
</protein>
<feature type="transmembrane region" description="Helical" evidence="1">
    <location>
        <begin position="77"/>
        <end position="97"/>
    </location>
</feature>
<keyword evidence="1" id="KW-1133">Transmembrane helix</keyword>
<sequence>MMVESRRSPVQPLADSLRDLLVALLRRAALAGLEKLDALADNLEEFAARGGVVRSAAFGGGRALVAGKNPVWGAIKAGVAALPAGIAAFLALALILVLALGPVLLLVLLVLLLVWAVVAAIRSAR</sequence>
<comment type="caution">
    <text evidence="2">The sequence shown here is derived from an EMBL/GenBank/DDBJ whole genome shotgun (WGS) entry which is preliminary data.</text>
</comment>
<dbReference type="RefSeq" id="WP_379586171.1">
    <property type="nucleotide sequence ID" value="NZ_JBHSQW010000034.1"/>
</dbReference>
<name>A0ABW1J5Q6_9PSEU</name>
<evidence type="ECO:0000313" key="2">
    <source>
        <dbReference type="EMBL" id="MFC5995844.1"/>
    </source>
</evidence>
<dbReference type="Proteomes" id="UP001596302">
    <property type="component" value="Unassembled WGS sequence"/>
</dbReference>
<keyword evidence="1" id="KW-0472">Membrane</keyword>
<evidence type="ECO:0000256" key="1">
    <source>
        <dbReference type="SAM" id="Phobius"/>
    </source>
</evidence>
<gene>
    <name evidence="2" type="ORF">ACFQE5_16670</name>
</gene>
<evidence type="ECO:0000313" key="3">
    <source>
        <dbReference type="Proteomes" id="UP001596302"/>
    </source>
</evidence>
<proteinExistence type="predicted"/>
<accession>A0ABW1J5Q6</accession>
<keyword evidence="1" id="KW-0812">Transmembrane</keyword>
<keyword evidence="3" id="KW-1185">Reference proteome</keyword>
<feature type="transmembrane region" description="Helical" evidence="1">
    <location>
        <begin position="103"/>
        <end position="121"/>
    </location>
</feature>